<sequence length="222" mass="25297">MKLDQLFLNEAFSNYVVFFAGILVASVGWAIGNYLSRKKPQIIGVNKVSESSLLEIDRQIKKNIKVEYMGKSINSLYQTSFHIFNRGDVTIDNINLQIYIEDASLTNNIINYWVADQYDNQLLNASSLLQDGIEIKIDFLNSLKLYKEKIIINVYSSQPLKIKDARGRGKGWRVEYFDQIKYGEELDANLYLLSSGSWVNLIEGISGFLFAVIEGQGKTSRK</sequence>
<protein>
    <submittedName>
        <fullName evidence="2">Uncharacterized protein</fullName>
    </submittedName>
</protein>
<dbReference type="HOGENOM" id="CLU_1243575_0_0_3"/>
<gene>
    <name evidence="2" type="ORF">MC7420_2590</name>
</gene>
<reference evidence="2 3" key="1">
    <citation type="submission" date="2008-07" db="EMBL/GenBank/DDBJ databases">
        <authorList>
            <person name="Tandeau de Marsac N."/>
            <person name="Ferriera S."/>
            <person name="Johnson J."/>
            <person name="Kravitz S."/>
            <person name="Beeson K."/>
            <person name="Sutton G."/>
            <person name="Rogers Y.-H."/>
            <person name="Friedman R."/>
            <person name="Frazier M."/>
            <person name="Venter J.C."/>
        </authorList>
    </citation>
    <scope>NUCLEOTIDE SEQUENCE [LARGE SCALE GENOMIC DNA]</scope>
    <source>
        <strain evidence="2 3">PCC 7420</strain>
    </source>
</reference>
<keyword evidence="1" id="KW-0812">Transmembrane</keyword>
<name>B4VYM7_9CYAN</name>
<organism evidence="2 3">
    <name type="scientific">Coleofasciculus chthonoplastes PCC 7420</name>
    <dbReference type="NCBI Taxonomy" id="118168"/>
    <lineage>
        <taxon>Bacteria</taxon>
        <taxon>Bacillati</taxon>
        <taxon>Cyanobacteriota</taxon>
        <taxon>Cyanophyceae</taxon>
        <taxon>Coleofasciculales</taxon>
        <taxon>Coleofasciculaceae</taxon>
        <taxon>Coleofasciculus</taxon>
    </lineage>
</organism>
<keyword evidence="1" id="KW-1133">Transmembrane helix</keyword>
<keyword evidence="1" id="KW-0472">Membrane</keyword>
<accession>B4VYM7</accession>
<feature type="transmembrane region" description="Helical" evidence="1">
    <location>
        <begin position="12"/>
        <end position="31"/>
    </location>
</feature>
<proteinExistence type="predicted"/>
<dbReference type="AlphaFoldDB" id="B4VYM7"/>
<dbReference type="RefSeq" id="WP_006103774.1">
    <property type="nucleotide sequence ID" value="NZ_DS989860.1"/>
</dbReference>
<dbReference type="Proteomes" id="UP000003835">
    <property type="component" value="Unassembled WGS sequence"/>
</dbReference>
<dbReference type="EMBL" id="DS989860">
    <property type="protein sequence ID" value="EDX72972.1"/>
    <property type="molecule type" value="Genomic_DNA"/>
</dbReference>
<evidence type="ECO:0000313" key="2">
    <source>
        <dbReference type="EMBL" id="EDX72972.1"/>
    </source>
</evidence>
<keyword evidence="3" id="KW-1185">Reference proteome</keyword>
<evidence type="ECO:0000256" key="1">
    <source>
        <dbReference type="SAM" id="Phobius"/>
    </source>
</evidence>
<evidence type="ECO:0000313" key="3">
    <source>
        <dbReference type="Proteomes" id="UP000003835"/>
    </source>
</evidence>